<dbReference type="OrthoDB" id="381930at2759"/>
<evidence type="ECO:0000313" key="1">
    <source>
        <dbReference type="EMBL" id="ETW27657.1"/>
    </source>
</evidence>
<name>A0A024VGK2_PLAFA</name>
<proteinExistence type="predicted"/>
<evidence type="ECO:0000313" key="2">
    <source>
        <dbReference type="Proteomes" id="UP000030656"/>
    </source>
</evidence>
<dbReference type="AlphaFoldDB" id="A0A024VGK2"/>
<accession>A0A024VGK2</accession>
<gene>
    <name evidence="1" type="ORF">PFFCH_04940</name>
</gene>
<sequence length="909" mass="109629">MSNIRWIHRKDKDNEKRVISLNEIKERYLVDNSKDHNLKKNKNTCEKKKCNIKFYEKKKNGKPQQQVIFQNGYPKKNVNIILNNKNHELDYKTKIQEKNERNCNSEMFKKINGRNNIQENYRNYLCHNNNKRDYISNKELDTDKVNINLDITVQWDKKCNNNISCIKKKDLITNDFHLDDSLIMYEQNEGNKYIKSNYYDEPVNSSIFNYDNKGDLDYNNTYKYYYDDKKMEYNMEEEDKIRNPYIYNNNNNNNNNNNKYNKYVRKEDHKSCSEQSLKDNNEMIENMKKNNFNNKKYKNVLYNNAGEENNINPFIKNNPFTINRIEDVLKKNNKNNLNISSNKASYTNNKNMHTQCYNYNNMYNEIKRGPNIFILNYEYKEKLISFSSLLNKILQEKICDYFVIVIKIYLLQKRHKPIYKKYNKVKEQSNDIFINEDNHMYIKKTNNKNNDSKIKRTLQGNVHKKRSSNENCTNKIIDKFTHFEMEKNTYKKTVLNNTLIDSFNDVDINDQKRKKKYLNFFVILLSLFLKKYLYKQMSKFFFIVGSLRQKYEEKRQIRKYINIKIYALSLLERIFYRKEKENLKLCFVRFKKTNKCIIIKEKNNEEDNLQSTFFTENIKSNIIKSRKYLENKCFGKPKLYKTDDFIIFLNRKLLKEKDEIFQKCLLRSKSDSLLDFLKMSKLKKTWRSSSNNFSDTMNDNMRGSTLLEHFFTATYNINNNSFHNEINKSRMNISYYENKHVSSNFLTNNNEYNNNTKENTKGNSNIKINDKNLKMKQNNISNEKISNTFQQNVKGNQNLLKNFFLDEYKEKKKSIDEHINDKNCRIFFKNIKKQLKINYKEKVDVHKKNYNEDLTLSDLNSTMGFSKNINSYIYDDTQRNFQEDLVPNLNFLTQSDLNIINNLTQNFTK</sequence>
<reference evidence="1 2" key="2">
    <citation type="submission" date="2013-02" db="EMBL/GenBank/DDBJ databases">
        <title>The Genome Sequence of Plasmodium falciparum FCH/4.</title>
        <authorList>
            <consortium name="The Broad Institute Genome Sequencing Platform"/>
            <consortium name="The Broad Institute Genome Sequencing Center for Infectious Disease"/>
            <person name="Neafsey D."/>
            <person name="Cheeseman I."/>
            <person name="Volkman S."/>
            <person name="Adams J."/>
            <person name="Walker B."/>
            <person name="Young S.K."/>
            <person name="Zeng Q."/>
            <person name="Gargeya S."/>
            <person name="Fitzgerald M."/>
            <person name="Haas B."/>
            <person name="Abouelleil A."/>
            <person name="Alvarado L."/>
            <person name="Arachchi H.M."/>
            <person name="Berlin A.M."/>
            <person name="Chapman S.B."/>
            <person name="Dewar J."/>
            <person name="Goldberg J."/>
            <person name="Griggs A."/>
            <person name="Gujja S."/>
            <person name="Hansen M."/>
            <person name="Howarth C."/>
            <person name="Imamovic A."/>
            <person name="Larimer J."/>
            <person name="McCowan C."/>
            <person name="Murphy C."/>
            <person name="Neiman D."/>
            <person name="Pearson M."/>
            <person name="Priest M."/>
            <person name="Roberts A."/>
            <person name="Saif S."/>
            <person name="Shea T."/>
            <person name="Sisk P."/>
            <person name="Sykes S."/>
            <person name="Wortman J."/>
            <person name="Nusbaum C."/>
            <person name="Birren B."/>
        </authorList>
    </citation>
    <scope>NUCLEOTIDE SEQUENCE [LARGE SCALE GENOMIC DNA]</scope>
    <source>
        <strain evidence="1 2">FCH/4</strain>
    </source>
</reference>
<protein>
    <submittedName>
        <fullName evidence="1">Uncharacterized protein</fullName>
    </submittedName>
</protein>
<dbReference type="Proteomes" id="UP000030656">
    <property type="component" value="Unassembled WGS sequence"/>
</dbReference>
<organism evidence="1 2">
    <name type="scientific">Plasmodium falciparum FCH/4</name>
    <dbReference type="NCBI Taxonomy" id="1036724"/>
    <lineage>
        <taxon>Eukaryota</taxon>
        <taxon>Sar</taxon>
        <taxon>Alveolata</taxon>
        <taxon>Apicomplexa</taxon>
        <taxon>Aconoidasida</taxon>
        <taxon>Haemosporida</taxon>
        <taxon>Plasmodiidae</taxon>
        <taxon>Plasmodium</taxon>
        <taxon>Plasmodium (Laverania)</taxon>
    </lineage>
</organism>
<reference evidence="1 2" key="1">
    <citation type="submission" date="2013-02" db="EMBL/GenBank/DDBJ databases">
        <title>The Genome Annotation of Plasmodium falciparum FCH/4.</title>
        <authorList>
            <consortium name="The Broad Institute Genome Sequencing Platform"/>
            <consortium name="The Broad Institute Genome Sequencing Center for Infectious Disease"/>
            <person name="Neafsey D."/>
            <person name="Hoffman S."/>
            <person name="Volkman S."/>
            <person name="Rosenthal P."/>
            <person name="Walker B."/>
            <person name="Young S.K."/>
            <person name="Zeng Q."/>
            <person name="Gargeya S."/>
            <person name="Fitzgerald M."/>
            <person name="Haas B."/>
            <person name="Abouelleil A."/>
            <person name="Allen A.W."/>
            <person name="Alvarado L."/>
            <person name="Arachchi H.M."/>
            <person name="Berlin A.M."/>
            <person name="Chapman S.B."/>
            <person name="Gainer-Dewar J."/>
            <person name="Goldberg J."/>
            <person name="Griggs A."/>
            <person name="Gujja S."/>
            <person name="Hansen M."/>
            <person name="Howarth C."/>
            <person name="Imamovic A."/>
            <person name="Ireland A."/>
            <person name="Larimer J."/>
            <person name="McCowan C."/>
            <person name="Murphy C."/>
            <person name="Pearson M."/>
            <person name="Poon T.W."/>
            <person name="Priest M."/>
            <person name="Roberts A."/>
            <person name="Saif S."/>
            <person name="Shea T."/>
            <person name="Sisk P."/>
            <person name="Sykes S."/>
            <person name="Wortman J."/>
            <person name="Nusbaum C."/>
            <person name="Birren B."/>
        </authorList>
    </citation>
    <scope>NUCLEOTIDE SEQUENCE [LARGE SCALE GENOMIC DNA]</scope>
    <source>
        <strain evidence="1 2">FCH/4</strain>
    </source>
</reference>
<dbReference type="EMBL" id="KI928064">
    <property type="protein sequence ID" value="ETW27657.1"/>
    <property type="molecule type" value="Genomic_DNA"/>
</dbReference>